<dbReference type="EMBL" id="NKQK01000023">
    <property type="protein sequence ID" value="PSR95537.1"/>
    <property type="molecule type" value="Genomic_DNA"/>
</dbReference>
<dbReference type="AlphaFoldDB" id="A0A2R6PR70"/>
<sequence length="112" mass="13523">MKLKRRRALEVPPKIRSFINGIIATPLEKIEEPLKGFIWEFEKGDFHHWVDLFNHFDTFFEKNIKSRKDLRVEDDFLESDPPFPREAVLQILRVTRIILENCTNKHFYSSYE</sequence>
<dbReference type="Gramene" id="PSR95537">
    <property type="protein sequence ID" value="PSR95537"/>
    <property type="gene ID" value="CEY00_Acc26294"/>
</dbReference>
<reference evidence="1 2" key="1">
    <citation type="submission" date="2017-07" db="EMBL/GenBank/DDBJ databases">
        <title>An improved, manually edited Actinidia chinensis var. chinensis (kiwifruit) genome highlights the challenges associated with draft genomes and gene prediction in plants.</title>
        <authorList>
            <person name="Pilkington S."/>
            <person name="Crowhurst R."/>
            <person name="Hilario E."/>
            <person name="Nardozza S."/>
            <person name="Fraser L."/>
            <person name="Peng Y."/>
            <person name="Gunaseelan K."/>
            <person name="Simpson R."/>
            <person name="Tahir J."/>
            <person name="Deroles S."/>
            <person name="Templeton K."/>
            <person name="Luo Z."/>
            <person name="Davy M."/>
            <person name="Cheng C."/>
            <person name="Mcneilage M."/>
            <person name="Scaglione D."/>
            <person name="Liu Y."/>
            <person name="Zhang Q."/>
            <person name="Datson P."/>
            <person name="De Silva N."/>
            <person name="Gardiner S."/>
            <person name="Bassett H."/>
            <person name="Chagne D."/>
            <person name="Mccallum J."/>
            <person name="Dzierzon H."/>
            <person name="Deng C."/>
            <person name="Wang Y.-Y."/>
            <person name="Barron N."/>
            <person name="Manako K."/>
            <person name="Bowen J."/>
            <person name="Foster T."/>
            <person name="Erridge Z."/>
            <person name="Tiffin H."/>
            <person name="Waite C."/>
            <person name="Davies K."/>
            <person name="Grierson E."/>
            <person name="Laing W."/>
            <person name="Kirk R."/>
            <person name="Chen X."/>
            <person name="Wood M."/>
            <person name="Montefiori M."/>
            <person name="Brummell D."/>
            <person name="Schwinn K."/>
            <person name="Catanach A."/>
            <person name="Fullerton C."/>
            <person name="Li D."/>
            <person name="Meiyalaghan S."/>
            <person name="Nieuwenhuizen N."/>
            <person name="Read N."/>
            <person name="Prakash R."/>
            <person name="Hunter D."/>
            <person name="Zhang H."/>
            <person name="Mckenzie M."/>
            <person name="Knabel M."/>
            <person name="Harris A."/>
            <person name="Allan A."/>
            <person name="Chen A."/>
            <person name="Janssen B."/>
            <person name="Plunkett B."/>
            <person name="Dwamena C."/>
            <person name="Voogd C."/>
            <person name="Leif D."/>
            <person name="Lafferty D."/>
            <person name="Souleyre E."/>
            <person name="Varkonyi-Gasic E."/>
            <person name="Gambi F."/>
            <person name="Hanley J."/>
            <person name="Yao J.-L."/>
            <person name="Cheung J."/>
            <person name="David K."/>
            <person name="Warren B."/>
            <person name="Marsh K."/>
            <person name="Snowden K."/>
            <person name="Lin-Wang K."/>
            <person name="Brian L."/>
            <person name="Martinez-Sanchez M."/>
            <person name="Wang M."/>
            <person name="Ileperuma N."/>
            <person name="Macnee N."/>
            <person name="Campin R."/>
            <person name="Mcatee P."/>
            <person name="Drummond R."/>
            <person name="Espley R."/>
            <person name="Ireland H."/>
            <person name="Wu R."/>
            <person name="Atkinson R."/>
            <person name="Karunairetnam S."/>
            <person name="Bulley S."/>
            <person name="Chunkath S."/>
            <person name="Hanley Z."/>
            <person name="Storey R."/>
            <person name="Thrimawithana A."/>
            <person name="Thomson S."/>
            <person name="David C."/>
            <person name="Testolin R."/>
        </authorList>
    </citation>
    <scope>NUCLEOTIDE SEQUENCE [LARGE SCALE GENOMIC DNA]</scope>
    <source>
        <strain evidence="2">cv. Red5</strain>
        <tissue evidence="1">Young leaf</tissue>
    </source>
</reference>
<evidence type="ECO:0000313" key="1">
    <source>
        <dbReference type="EMBL" id="PSR95537.1"/>
    </source>
</evidence>
<dbReference type="Proteomes" id="UP000241394">
    <property type="component" value="Chromosome LG23"/>
</dbReference>
<evidence type="ECO:0000313" key="2">
    <source>
        <dbReference type="Proteomes" id="UP000241394"/>
    </source>
</evidence>
<dbReference type="InParanoid" id="A0A2R6PR70"/>
<gene>
    <name evidence="1" type="ORF">CEY00_Acc26294</name>
</gene>
<dbReference type="OrthoDB" id="8068875at2759"/>
<reference evidence="2" key="2">
    <citation type="journal article" date="2018" name="BMC Genomics">
        <title>A manually annotated Actinidia chinensis var. chinensis (kiwifruit) genome highlights the challenges associated with draft genomes and gene prediction in plants.</title>
        <authorList>
            <person name="Pilkington S.M."/>
            <person name="Crowhurst R."/>
            <person name="Hilario E."/>
            <person name="Nardozza S."/>
            <person name="Fraser L."/>
            <person name="Peng Y."/>
            <person name="Gunaseelan K."/>
            <person name="Simpson R."/>
            <person name="Tahir J."/>
            <person name="Deroles S.C."/>
            <person name="Templeton K."/>
            <person name="Luo Z."/>
            <person name="Davy M."/>
            <person name="Cheng C."/>
            <person name="McNeilage M."/>
            <person name="Scaglione D."/>
            <person name="Liu Y."/>
            <person name="Zhang Q."/>
            <person name="Datson P."/>
            <person name="De Silva N."/>
            <person name="Gardiner S.E."/>
            <person name="Bassett H."/>
            <person name="Chagne D."/>
            <person name="McCallum J."/>
            <person name="Dzierzon H."/>
            <person name="Deng C."/>
            <person name="Wang Y.Y."/>
            <person name="Barron L."/>
            <person name="Manako K."/>
            <person name="Bowen J."/>
            <person name="Foster T.M."/>
            <person name="Erridge Z.A."/>
            <person name="Tiffin H."/>
            <person name="Waite C.N."/>
            <person name="Davies K.M."/>
            <person name="Grierson E.P."/>
            <person name="Laing W.A."/>
            <person name="Kirk R."/>
            <person name="Chen X."/>
            <person name="Wood M."/>
            <person name="Montefiori M."/>
            <person name="Brummell D.A."/>
            <person name="Schwinn K.E."/>
            <person name="Catanach A."/>
            <person name="Fullerton C."/>
            <person name="Li D."/>
            <person name="Meiyalaghan S."/>
            <person name="Nieuwenhuizen N."/>
            <person name="Read N."/>
            <person name="Prakash R."/>
            <person name="Hunter D."/>
            <person name="Zhang H."/>
            <person name="McKenzie M."/>
            <person name="Knabel M."/>
            <person name="Harris A."/>
            <person name="Allan A.C."/>
            <person name="Gleave A."/>
            <person name="Chen A."/>
            <person name="Janssen B.J."/>
            <person name="Plunkett B."/>
            <person name="Ampomah-Dwamena C."/>
            <person name="Voogd C."/>
            <person name="Leif D."/>
            <person name="Lafferty D."/>
            <person name="Souleyre E.J.F."/>
            <person name="Varkonyi-Gasic E."/>
            <person name="Gambi F."/>
            <person name="Hanley J."/>
            <person name="Yao J.L."/>
            <person name="Cheung J."/>
            <person name="David K.M."/>
            <person name="Warren B."/>
            <person name="Marsh K."/>
            <person name="Snowden K.C."/>
            <person name="Lin-Wang K."/>
            <person name="Brian L."/>
            <person name="Martinez-Sanchez M."/>
            <person name="Wang M."/>
            <person name="Ileperuma N."/>
            <person name="Macnee N."/>
            <person name="Campin R."/>
            <person name="McAtee P."/>
            <person name="Drummond R.S.M."/>
            <person name="Espley R.V."/>
            <person name="Ireland H.S."/>
            <person name="Wu R."/>
            <person name="Atkinson R.G."/>
            <person name="Karunairetnam S."/>
            <person name="Bulley S."/>
            <person name="Chunkath S."/>
            <person name="Hanley Z."/>
            <person name="Storey R."/>
            <person name="Thrimawithana A.H."/>
            <person name="Thomson S."/>
            <person name="David C."/>
            <person name="Testolin R."/>
            <person name="Huang H."/>
            <person name="Hellens R.P."/>
            <person name="Schaffer R.J."/>
        </authorList>
    </citation>
    <scope>NUCLEOTIDE SEQUENCE [LARGE SCALE GENOMIC DNA]</scope>
    <source>
        <strain evidence="2">cv. Red5</strain>
    </source>
</reference>
<accession>A0A2R6PR70</accession>
<feature type="non-terminal residue" evidence="1">
    <location>
        <position position="112"/>
    </location>
</feature>
<organism evidence="1 2">
    <name type="scientific">Actinidia chinensis var. chinensis</name>
    <name type="common">Chinese soft-hair kiwi</name>
    <dbReference type="NCBI Taxonomy" id="1590841"/>
    <lineage>
        <taxon>Eukaryota</taxon>
        <taxon>Viridiplantae</taxon>
        <taxon>Streptophyta</taxon>
        <taxon>Embryophyta</taxon>
        <taxon>Tracheophyta</taxon>
        <taxon>Spermatophyta</taxon>
        <taxon>Magnoliopsida</taxon>
        <taxon>eudicotyledons</taxon>
        <taxon>Gunneridae</taxon>
        <taxon>Pentapetalae</taxon>
        <taxon>asterids</taxon>
        <taxon>Ericales</taxon>
        <taxon>Actinidiaceae</taxon>
        <taxon>Actinidia</taxon>
    </lineage>
</organism>
<proteinExistence type="predicted"/>
<comment type="caution">
    <text evidence="1">The sequence shown here is derived from an EMBL/GenBank/DDBJ whole genome shotgun (WGS) entry which is preliminary data.</text>
</comment>
<dbReference type="STRING" id="1590841.A0A2R6PR70"/>
<dbReference type="OMA" id="FCISYEV"/>
<protein>
    <submittedName>
        <fullName evidence="1">E3 ubiquitin-protein like</fullName>
    </submittedName>
</protein>
<name>A0A2R6PR70_ACTCC</name>
<keyword evidence="2" id="KW-1185">Reference proteome</keyword>